<keyword evidence="3" id="KW-1185">Reference proteome</keyword>
<proteinExistence type="predicted"/>
<gene>
    <name evidence="2" type="ORF">J2S10_003432</name>
</gene>
<protein>
    <submittedName>
        <fullName evidence="2">Uncharacterized protein</fullName>
    </submittedName>
</protein>
<feature type="compositionally biased region" description="Polar residues" evidence="1">
    <location>
        <begin position="1"/>
        <end position="20"/>
    </location>
</feature>
<accession>A0ABT9XZB0</accession>
<sequence length="57" mass="6169">MQKGNQNSPQEFQNKGNTNEKMNKNIEVDLDNNDIRAESAIINGGGDPNLSPDAGKP</sequence>
<dbReference type="Proteomes" id="UP001224122">
    <property type="component" value="Unassembled WGS sequence"/>
</dbReference>
<evidence type="ECO:0000256" key="1">
    <source>
        <dbReference type="SAM" id="MobiDB-lite"/>
    </source>
</evidence>
<evidence type="ECO:0000313" key="3">
    <source>
        <dbReference type="Proteomes" id="UP001224122"/>
    </source>
</evidence>
<feature type="region of interest" description="Disordered" evidence="1">
    <location>
        <begin position="1"/>
        <end position="57"/>
    </location>
</feature>
<name>A0ABT9XZB0_9BACI</name>
<comment type="caution">
    <text evidence="2">The sequence shown here is derived from an EMBL/GenBank/DDBJ whole genome shotgun (WGS) entry which is preliminary data.</text>
</comment>
<evidence type="ECO:0000313" key="2">
    <source>
        <dbReference type="EMBL" id="MDQ0200249.1"/>
    </source>
</evidence>
<reference evidence="2 3" key="1">
    <citation type="submission" date="2023-07" db="EMBL/GenBank/DDBJ databases">
        <title>Genomic Encyclopedia of Type Strains, Phase IV (KMG-IV): sequencing the most valuable type-strain genomes for metagenomic binning, comparative biology and taxonomic classification.</title>
        <authorList>
            <person name="Goeker M."/>
        </authorList>
    </citation>
    <scope>NUCLEOTIDE SEQUENCE [LARGE SCALE GENOMIC DNA]</scope>
    <source>
        <strain evidence="2 3">DSM 27594</strain>
    </source>
</reference>
<feature type="compositionally biased region" description="Basic and acidic residues" evidence="1">
    <location>
        <begin position="21"/>
        <end position="37"/>
    </location>
</feature>
<organism evidence="2 3">
    <name type="scientific">Neobacillus ginsengisoli</name>
    <dbReference type="NCBI Taxonomy" id="904295"/>
    <lineage>
        <taxon>Bacteria</taxon>
        <taxon>Bacillati</taxon>
        <taxon>Bacillota</taxon>
        <taxon>Bacilli</taxon>
        <taxon>Bacillales</taxon>
        <taxon>Bacillaceae</taxon>
        <taxon>Neobacillus</taxon>
    </lineage>
</organism>
<dbReference type="RefSeq" id="WP_307409883.1">
    <property type="nucleotide sequence ID" value="NZ_JAUSTW010000005.1"/>
</dbReference>
<dbReference type="EMBL" id="JAUSTW010000005">
    <property type="protein sequence ID" value="MDQ0200249.1"/>
    <property type="molecule type" value="Genomic_DNA"/>
</dbReference>